<gene>
    <name evidence="1" type="ORF">BV95_00170</name>
</gene>
<dbReference type="AlphaFoldDB" id="A0A081RK08"/>
<dbReference type="RefSeq" id="WP_013846881.1">
    <property type="nucleotide sequence ID" value="NZ_JFHR01000001.1"/>
</dbReference>
<dbReference type="eggNOG" id="ENOG5032P8Z">
    <property type="taxonomic scope" value="Bacteria"/>
</dbReference>
<dbReference type="PATRIC" id="fig|46429.4.peg.170"/>
<evidence type="ECO:0000313" key="1">
    <source>
        <dbReference type="EMBL" id="KEQ55531.1"/>
    </source>
</evidence>
<accession>A0A081RK08</accession>
<dbReference type="OrthoDB" id="7475049at2"/>
<reference evidence="1 2" key="1">
    <citation type="submission" date="2014-02" db="EMBL/GenBank/DDBJ databases">
        <title>Whole genome sequence of Sphingobium chlorophenolicum NBRC 16172.</title>
        <authorList>
            <person name="Gan H.M."/>
            <person name="Gan H.Y."/>
            <person name="Chew T.H."/>
            <person name="Savka M.A."/>
        </authorList>
    </citation>
    <scope>NUCLEOTIDE SEQUENCE [LARGE SCALE GENOMIC DNA]</scope>
    <source>
        <strain evidence="1 2">NBRC 16172</strain>
    </source>
</reference>
<comment type="caution">
    <text evidence="1">The sequence shown here is derived from an EMBL/GenBank/DDBJ whole genome shotgun (WGS) entry which is preliminary data.</text>
</comment>
<protein>
    <submittedName>
        <fullName evidence="1">Uncharacterized protein</fullName>
    </submittedName>
</protein>
<organism evidence="1 2">
    <name type="scientific">Sphingobium chlorophenolicum</name>
    <dbReference type="NCBI Taxonomy" id="46429"/>
    <lineage>
        <taxon>Bacteria</taxon>
        <taxon>Pseudomonadati</taxon>
        <taxon>Pseudomonadota</taxon>
        <taxon>Alphaproteobacteria</taxon>
        <taxon>Sphingomonadales</taxon>
        <taxon>Sphingomonadaceae</taxon>
        <taxon>Sphingobium</taxon>
    </lineage>
</organism>
<proteinExistence type="predicted"/>
<dbReference type="EMBL" id="JFHR01000001">
    <property type="protein sequence ID" value="KEQ55531.1"/>
    <property type="molecule type" value="Genomic_DNA"/>
</dbReference>
<name>A0A081RK08_SPHCR</name>
<dbReference type="Proteomes" id="UP000028411">
    <property type="component" value="Unassembled WGS sequence"/>
</dbReference>
<evidence type="ECO:0000313" key="2">
    <source>
        <dbReference type="Proteomes" id="UP000028411"/>
    </source>
</evidence>
<sequence>MNAADRYPIEPGMWIRTEENEKLFFLRYSSTGHWGFFSEERHHTAREYKLPLAGLKPWHKERRP</sequence>